<dbReference type="Proteomes" id="UP000789860">
    <property type="component" value="Unassembled WGS sequence"/>
</dbReference>
<keyword evidence="2" id="KW-1185">Reference proteome</keyword>
<reference evidence="1" key="1">
    <citation type="submission" date="2021-06" db="EMBL/GenBank/DDBJ databases">
        <authorList>
            <person name="Kallberg Y."/>
            <person name="Tangrot J."/>
            <person name="Rosling A."/>
        </authorList>
    </citation>
    <scope>NUCLEOTIDE SEQUENCE</scope>
    <source>
        <strain evidence="1">AU212A</strain>
    </source>
</reference>
<protein>
    <submittedName>
        <fullName evidence="1">9875_t:CDS:1</fullName>
    </submittedName>
</protein>
<evidence type="ECO:0000313" key="1">
    <source>
        <dbReference type="EMBL" id="CAG8663137.1"/>
    </source>
</evidence>
<name>A0ACA9NKG4_9GLOM</name>
<accession>A0ACA9NKG4</accession>
<evidence type="ECO:0000313" key="2">
    <source>
        <dbReference type="Proteomes" id="UP000789860"/>
    </source>
</evidence>
<comment type="caution">
    <text evidence="1">The sequence shown here is derived from an EMBL/GenBank/DDBJ whole genome shotgun (WGS) entry which is preliminary data.</text>
</comment>
<gene>
    <name evidence="1" type="ORF">SCALOS_LOCUS9102</name>
</gene>
<dbReference type="EMBL" id="CAJVPM010026714">
    <property type="protein sequence ID" value="CAG8663137.1"/>
    <property type="molecule type" value="Genomic_DNA"/>
</dbReference>
<organism evidence="1 2">
    <name type="scientific">Scutellospora calospora</name>
    <dbReference type="NCBI Taxonomy" id="85575"/>
    <lineage>
        <taxon>Eukaryota</taxon>
        <taxon>Fungi</taxon>
        <taxon>Fungi incertae sedis</taxon>
        <taxon>Mucoromycota</taxon>
        <taxon>Glomeromycotina</taxon>
        <taxon>Glomeromycetes</taxon>
        <taxon>Diversisporales</taxon>
        <taxon>Gigasporaceae</taxon>
        <taxon>Scutellospora</taxon>
    </lineage>
</organism>
<sequence>MCSNLSKNTKYSKWLEEALKDGTIAFYEYSEFKNVKEIGKGGFGVICSADFYTTKVAIKCLGTNEPTKEFVNE</sequence>
<feature type="non-terminal residue" evidence="1">
    <location>
        <position position="73"/>
    </location>
</feature>
<proteinExistence type="predicted"/>